<evidence type="ECO:0000313" key="1">
    <source>
        <dbReference type="EMBL" id="CAK5127553.1"/>
    </source>
</evidence>
<comment type="caution">
    <text evidence="1">The sequence shown here is derived from an EMBL/GenBank/DDBJ whole genome shotgun (WGS) entry which is preliminary data.</text>
</comment>
<accession>A0ACB1B7Q3</accession>
<evidence type="ECO:0000313" key="2">
    <source>
        <dbReference type="Proteomes" id="UP001497535"/>
    </source>
</evidence>
<reference evidence="1" key="1">
    <citation type="submission" date="2023-11" db="EMBL/GenBank/DDBJ databases">
        <authorList>
            <person name="Poullet M."/>
        </authorList>
    </citation>
    <scope>NUCLEOTIDE SEQUENCE</scope>
    <source>
        <strain evidence="1">E1834</strain>
    </source>
</reference>
<gene>
    <name evidence="1" type="ORF">MENTE1834_LOCUS48576</name>
</gene>
<dbReference type="EMBL" id="CAVMJV010000244">
    <property type="protein sequence ID" value="CAK5127553.1"/>
    <property type="molecule type" value="Genomic_DNA"/>
</dbReference>
<name>A0ACB1B7Q3_MELEN</name>
<keyword evidence="2" id="KW-1185">Reference proteome</keyword>
<organism evidence="1 2">
    <name type="scientific">Meloidogyne enterolobii</name>
    <name type="common">Root-knot nematode worm</name>
    <name type="synonym">Meloidogyne mayaguensis</name>
    <dbReference type="NCBI Taxonomy" id="390850"/>
    <lineage>
        <taxon>Eukaryota</taxon>
        <taxon>Metazoa</taxon>
        <taxon>Ecdysozoa</taxon>
        <taxon>Nematoda</taxon>
        <taxon>Chromadorea</taxon>
        <taxon>Rhabditida</taxon>
        <taxon>Tylenchina</taxon>
        <taxon>Tylenchomorpha</taxon>
        <taxon>Tylenchoidea</taxon>
        <taxon>Meloidogynidae</taxon>
        <taxon>Meloidogyninae</taxon>
        <taxon>Meloidogyne</taxon>
    </lineage>
</organism>
<protein>
    <submittedName>
        <fullName evidence="1">Uncharacterized protein</fullName>
    </submittedName>
</protein>
<dbReference type="Proteomes" id="UP001497535">
    <property type="component" value="Unassembled WGS sequence"/>
</dbReference>
<sequence length="80" mass="9637">MKPKQKYGHYPFIASRFSLARSEESFPFLNFLAPLLDSSKFHWTRNLDHYLNLFIFLFSFYQLVPHINWFLLFSPFNSGI</sequence>
<proteinExistence type="predicted"/>